<protein>
    <submittedName>
        <fullName evidence="1">Uncharacterized protein</fullName>
    </submittedName>
</protein>
<dbReference type="AlphaFoldDB" id="A0A3S5BIP2"/>
<proteinExistence type="predicted"/>
<accession>A0A3S5BIP2</accession>
<name>A0A3S5BIP2_9PLAT</name>
<reference evidence="1" key="1">
    <citation type="submission" date="2018-11" db="EMBL/GenBank/DDBJ databases">
        <authorList>
            <consortium name="Pathogen Informatics"/>
        </authorList>
    </citation>
    <scope>NUCLEOTIDE SEQUENCE</scope>
</reference>
<sequence>MAFWKQLDKLSRSPIDQDLFVLGREAEAISPPPRQITSNFALLRASLDHTSGVLSAYPSQTKQTIQTQQQHLKCYEQTCEEFCKEEQQKDGKATSSPSIQASSFHHLAASPTISPSNEKVQTIPDEPDCVMNSSASNPACRQTALCEIDQICEVIQEELDAIVTLSAPDTCSPKQLVINPFLECLTQPTEVYSTSSFKVPSLFSLTIKSGLEQLDENIEGKPNRDSNNLMVSTFYQAFTCSSITGALGGQHYIRFTVQQSTECIV</sequence>
<evidence type="ECO:0000313" key="1">
    <source>
        <dbReference type="EMBL" id="VEL25669.1"/>
    </source>
</evidence>
<gene>
    <name evidence="1" type="ORF">PXEA_LOCUS19109</name>
</gene>
<evidence type="ECO:0000313" key="2">
    <source>
        <dbReference type="Proteomes" id="UP000784294"/>
    </source>
</evidence>
<organism evidence="1 2">
    <name type="scientific">Protopolystoma xenopodis</name>
    <dbReference type="NCBI Taxonomy" id="117903"/>
    <lineage>
        <taxon>Eukaryota</taxon>
        <taxon>Metazoa</taxon>
        <taxon>Spiralia</taxon>
        <taxon>Lophotrochozoa</taxon>
        <taxon>Platyhelminthes</taxon>
        <taxon>Monogenea</taxon>
        <taxon>Polyopisthocotylea</taxon>
        <taxon>Polystomatidea</taxon>
        <taxon>Polystomatidae</taxon>
        <taxon>Protopolystoma</taxon>
    </lineage>
</organism>
<dbReference type="Proteomes" id="UP000784294">
    <property type="component" value="Unassembled WGS sequence"/>
</dbReference>
<dbReference type="EMBL" id="CAAALY010075534">
    <property type="protein sequence ID" value="VEL25669.1"/>
    <property type="molecule type" value="Genomic_DNA"/>
</dbReference>
<comment type="caution">
    <text evidence="1">The sequence shown here is derived from an EMBL/GenBank/DDBJ whole genome shotgun (WGS) entry which is preliminary data.</text>
</comment>
<keyword evidence="2" id="KW-1185">Reference proteome</keyword>